<organism evidence="1">
    <name type="scientific">Arundo donax</name>
    <name type="common">Giant reed</name>
    <name type="synonym">Donax arundinaceus</name>
    <dbReference type="NCBI Taxonomy" id="35708"/>
    <lineage>
        <taxon>Eukaryota</taxon>
        <taxon>Viridiplantae</taxon>
        <taxon>Streptophyta</taxon>
        <taxon>Embryophyta</taxon>
        <taxon>Tracheophyta</taxon>
        <taxon>Spermatophyta</taxon>
        <taxon>Magnoliopsida</taxon>
        <taxon>Liliopsida</taxon>
        <taxon>Poales</taxon>
        <taxon>Poaceae</taxon>
        <taxon>PACMAD clade</taxon>
        <taxon>Arundinoideae</taxon>
        <taxon>Arundineae</taxon>
        <taxon>Arundo</taxon>
    </lineage>
</organism>
<protein>
    <submittedName>
        <fullName evidence="1">Uncharacterized protein</fullName>
    </submittedName>
</protein>
<dbReference type="EMBL" id="GBRH01237305">
    <property type="protein sequence ID" value="JAD60590.1"/>
    <property type="molecule type" value="Transcribed_RNA"/>
</dbReference>
<reference evidence="1" key="2">
    <citation type="journal article" date="2015" name="Data Brief">
        <title>Shoot transcriptome of the giant reed, Arundo donax.</title>
        <authorList>
            <person name="Barrero R.A."/>
            <person name="Guerrero F.D."/>
            <person name="Moolhuijzen P."/>
            <person name="Goolsby J.A."/>
            <person name="Tidwell J."/>
            <person name="Bellgard S.E."/>
            <person name="Bellgard M.I."/>
        </authorList>
    </citation>
    <scope>NUCLEOTIDE SEQUENCE</scope>
    <source>
        <tissue evidence="1">Shoot tissue taken approximately 20 cm above the soil surface</tissue>
    </source>
</reference>
<dbReference type="AlphaFoldDB" id="A0A0A9BHB8"/>
<evidence type="ECO:0000313" key="1">
    <source>
        <dbReference type="EMBL" id="JAD60590.1"/>
    </source>
</evidence>
<sequence length="17" mass="1901">MSCADQLITNQCQKKSC</sequence>
<accession>A0A0A9BHB8</accession>
<proteinExistence type="predicted"/>
<reference evidence="1" key="1">
    <citation type="submission" date="2014-09" db="EMBL/GenBank/DDBJ databases">
        <authorList>
            <person name="Magalhaes I.L.F."/>
            <person name="Oliveira U."/>
            <person name="Santos F.R."/>
            <person name="Vidigal T.H.D.A."/>
            <person name="Brescovit A.D."/>
            <person name="Santos A.J."/>
        </authorList>
    </citation>
    <scope>NUCLEOTIDE SEQUENCE</scope>
    <source>
        <tissue evidence="1">Shoot tissue taken approximately 20 cm above the soil surface</tissue>
    </source>
</reference>
<name>A0A0A9BHB8_ARUDO</name>